<dbReference type="RefSeq" id="WP_197544176.1">
    <property type="nucleotide sequence ID" value="NZ_CP063120.1"/>
</dbReference>
<comment type="catalytic activity">
    <reaction evidence="1">
        <text>a 1,2-diacyl-sn-glycero-3-phospho-(1D-myo-inositol) = 1D-myo-inositol 1,2-cyclic phosphate + a 1,2-diacyl-sn-glycerol</text>
        <dbReference type="Rhea" id="RHEA:17093"/>
        <dbReference type="ChEBI" id="CHEBI:17815"/>
        <dbReference type="ChEBI" id="CHEBI:57880"/>
        <dbReference type="ChEBI" id="CHEBI:58484"/>
        <dbReference type="EC" id="4.6.1.13"/>
    </reaction>
</comment>
<dbReference type="SMART" id="SM00148">
    <property type="entry name" value="PLCXc"/>
    <property type="match status" value="1"/>
</dbReference>
<protein>
    <recommendedName>
        <fullName evidence="3">1-phosphatidylinositol phosphodiesterase</fullName>
        <ecNumber evidence="2">4.6.1.13</ecNumber>
    </recommendedName>
    <alternativeName>
        <fullName evidence="4">Phosphatidylinositol diacylglycerol-lyase</fullName>
    </alternativeName>
    <alternativeName>
        <fullName evidence="5">Phosphatidylinositol-specific phospholipase C</fullName>
    </alternativeName>
</protein>
<proteinExistence type="predicted"/>
<dbReference type="PROSITE" id="PS50007">
    <property type="entry name" value="PIPLC_X_DOMAIN"/>
    <property type="match status" value="1"/>
</dbReference>
<dbReference type="EC" id="4.6.1.13" evidence="2"/>
<dbReference type="InterPro" id="IPR000909">
    <property type="entry name" value="PLipase_C_PInositol-sp_X_dom"/>
</dbReference>
<organism evidence="7 8">
    <name type="scientific">Haemophilus parainfluenzae</name>
    <dbReference type="NCBI Taxonomy" id="729"/>
    <lineage>
        <taxon>Bacteria</taxon>
        <taxon>Pseudomonadati</taxon>
        <taxon>Pseudomonadota</taxon>
        <taxon>Gammaproteobacteria</taxon>
        <taxon>Pasteurellales</taxon>
        <taxon>Pasteurellaceae</taxon>
        <taxon>Haemophilus</taxon>
    </lineage>
</organism>
<evidence type="ECO:0000256" key="5">
    <source>
        <dbReference type="ARBA" id="ARBA00030782"/>
    </source>
</evidence>
<sequence>MDKLINGRNWMSFCDSGLCISELLIPGTHDTMTASCQQRYYKTQHLSLEEQLSCGVRFLDIRLRQEMVAAHREWISHITFDQIIKNCHDFLQQNSKEFILMRIQNANENKDDFEAYGVSLLEKISQYASMFYFWTENELDMEGNPKWPRVEDVRGKIIALECSPVQFKFNHLENKFWAANWHCNPNIELQDLWDGPTIHQKQEAVEHLIQNSIRIPADKLILNHISATNGEFGFPDLYAENLNPYTQIFWKSKQGIRGVQIYDFIDPSLSREVFMLNH</sequence>
<dbReference type="GO" id="GO:0006629">
    <property type="term" value="P:lipid metabolic process"/>
    <property type="evidence" value="ECO:0007669"/>
    <property type="project" value="InterPro"/>
</dbReference>
<dbReference type="SUPFAM" id="SSF51695">
    <property type="entry name" value="PLC-like phosphodiesterases"/>
    <property type="match status" value="1"/>
</dbReference>
<evidence type="ECO:0000259" key="6">
    <source>
        <dbReference type="SMART" id="SM00148"/>
    </source>
</evidence>
<evidence type="ECO:0000256" key="4">
    <source>
        <dbReference type="ARBA" id="ARBA00030474"/>
    </source>
</evidence>
<dbReference type="Gene3D" id="3.20.20.190">
    <property type="entry name" value="Phosphatidylinositol (PI) phosphodiesterase"/>
    <property type="match status" value="1"/>
</dbReference>
<dbReference type="AlphaFoldDB" id="A0A7M1NYZ9"/>
<evidence type="ECO:0000256" key="2">
    <source>
        <dbReference type="ARBA" id="ARBA00012581"/>
    </source>
</evidence>
<accession>A0A7M1NYZ9</accession>
<dbReference type="GO" id="GO:0008081">
    <property type="term" value="F:phosphoric diester hydrolase activity"/>
    <property type="evidence" value="ECO:0007669"/>
    <property type="project" value="InterPro"/>
</dbReference>
<dbReference type="EMBL" id="CP063120">
    <property type="protein sequence ID" value="QOR18178.1"/>
    <property type="molecule type" value="Genomic_DNA"/>
</dbReference>
<dbReference type="GO" id="GO:0004436">
    <property type="term" value="F:phosphatidylinositol diacylglycerol-lyase activity"/>
    <property type="evidence" value="ECO:0007669"/>
    <property type="project" value="UniProtKB-EC"/>
</dbReference>
<dbReference type="Proteomes" id="UP000595009">
    <property type="component" value="Chromosome"/>
</dbReference>
<gene>
    <name evidence="7" type="ORF">INP94_04695</name>
</gene>
<evidence type="ECO:0000313" key="8">
    <source>
        <dbReference type="Proteomes" id="UP000595009"/>
    </source>
</evidence>
<dbReference type="Pfam" id="PF00388">
    <property type="entry name" value="PI-PLC-X"/>
    <property type="match status" value="1"/>
</dbReference>
<dbReference type="InterPro" id="IPR051057">
    <property type="entry name" value="PI-PLC_domain"/>
</dbReference>
<dbReference type="PANTHER" id="PTHR13593:SF113">
    <property type="entry name" value="SI:DKEY-266F7.9"/>
    <property type="match status" value="1"/>
</dbReference>
<reference evidence="7 8" key="1">
    <citation type="submission" date="2020-10" db="EMBL/GenBank/DDBJ databases">
        <title>Genomic diversity and antimicrobial resistance of Haemophilus colonising the airways of young children with cystic fibrosis.</title>
        <authorList>
            <person name="Watts S.C."/>
            <person name="Judd L.M."/>
            <person name="Carzino R."/>
            <person name="Ranganathan S."/>
            <person name="Holt K.E."/>
        </authorList>
    </citation>
    <scope>NUCLEOTIDE SEQUENCE [LARGE SCALE GENOMIC DNA]</scope>
    <source>
        <strain evidence="7 8">M1C137_2</strain>
    </source>
</reference>
<evidence type="ECO:0000256" key="3">
    <source>
        <dbReference type="ARBA" id="ARBA00019758"/>
    </source>
</evidence>
<name>A0A7M1NYZ9_HAEPA</name>
<evidence type="ECO:0000313" key="7">
    <source>
        <dbReference type="EMBL" id="QOR18178.1"/>
    </source>
</evidence>
<dbReference type="PANTHER" id="PTHR13593">
    <property type="match status" value="1"/>
</dbReference>
<dbReference type="InterPro" id="IPR017946">
    <property type="entry name" value="PLC-like_Pdiesterase_TIM-brl"/>
</dbReference>
<evidence type="ECO:0000256" key="1">
    <source>
        <dbReference type="ARBA" id="ARBA00001316"/>
    </source>
</evidence>
<feature type="domain" description="Phosphatidylinositol-specific phospholipase C X" evidence="6">
    <location>
        <begin position="14"/>
        <end position="162"/>
    </location>
</feature>